<accession>A0ABQ5DWV3</accession>
<reference evidence="2" key="2">
    <citation type="submission" date="2022-01" db="EMBL/GenBank/DDBJ databases">
        <authorList>
            <person name="Yamashiro T."/>
            <person name="Shiraishi A."/>
            <person name="Satake H."/>
            <person name="Nakayama K."/>
        </authorList>
    </citation>
    <scope>NUCLEOTIDE SEQUENCE</scope>
</reference>
<protein>
    <submittedName>
        <fullName evidence="2">Uncharacterized protein</fullName>
    </submittedName>
</protein>
<dbReference type="EMBL" id="BQNB010015751">
    <property type="protein sequence ID" value="GJT43691.1"/>
    <property type="molecule type" value="Genomic_DNA"/>
</dbReference>
<comment type="caution">
    <text evidence="2">The sequence shown here is derived from an EMBL/GenBank/DDBJ whole genome shotgun (WGS) entry which is preliminary data.</text>
</comment>
<dbReference type="Proteomes" id="UP001151760">
    <property type="component" value="Unassembled WGS sequence"/>
</dbReference>
<evidence type="ECO:0000313" key="2">
    <source>
        <dbReference type="EMBL" id="GJT43691.1"/>
    </source>
</evidence>
<feature type="region of interest" description="Disordered" evidence="1">
    <location>
        <begin position="154"/>
        <end position="175"/>
    </location>
</feature>
<proteinExistence type="predicted"/>
<feature type="compositionally biased region" description="Basic and acidic residues" evidence="1">
    <location>
        <begin position="164"/>
        <end position="175"/>
    </location>
</feature>
<feature type="compositionally biased region" description="Basic residues" evidence="1">
    <location>
        <begin position="82"/>
        <end position="95"/>
    </location>
</feature>
<evidence type="ECO:0000256" key="1">
    <source>
        <dbReference type="SAM" id="MobiDB-lite"/>
    </source>
</evidence>
<name>A0ABQ5DWV3_9ASTR</name>
<evidence type="ECO:0000313" key="3">
    <source>
        <dbReference type="Proteomes" id="UP001151760"/>
    </source>
</evidence>
<keyword evidence="3" id="KW-1185">Reference proteome</keyword>
<feature type="compositionally biased region" description="Acidic residues" evidence="1">
    <location>
        <begin position="154"/>
        <end position="163"/>
    </location>
</feature>
<sequence length="175" mass="20782">MSFWLRLVEQEEEAAKEALATEFDYIQARLNAQSILAKRINKKKRSNILLRLEQKDERAVKKRMSKQLIKRKKRRLNSAMMKLKRKKGSKKRRLGTRGSLKAKEDTSDEDKVIDVEILDHQYPIVEWKSFYFTTKPQHDPTKPLEDVYLNMQLEEFEDSDDDDLAKSDHEEAERV</sequence>
<gene>
    <name evidence="2" type="ORF">Tco_0952406</name>
</gene>
<reference evidence="2" key="1">
    <citation type="journal article" date="2022" name="Int. J. Mol. Sci.">
        <title>Draft Genome of Tanacetum Coccineum: Genomic Comparison of Closely Related Tanacetum-Family Plants.</title>
        <authorList>
            <person name="Yamashiro T."/>
            <person name="Shiraishi A."/>
            <person name="Nakayama K."/>
            <person name="Satake H."/>
        </authorList>
    </citation>
    <scope>NUCLEOTIDE SEQUENCE</scope>
</reference>
<organism evidence="2 3">
    <name type="scientific">Tanacetum coccineum</name>
    <dbReference type="NCBI Taxonomy" id="301880"/>
    <lineage>
        <taxon>Eukaryota</taxon>
        <taxon>Viridiplantae</taxon>
        <taxon>Streptophyta</taxon>
        <taxon>Embryophyta</taxon>
        <taxon>Tracheophyta</taxon>
        <taxon>Spermatophyta</taxon>
        <taxon>Magnoliopsida</taxon>
        <taxon>eudicotyledons</taxon>
        <taxon>Gunneridae</taxon>
        <taxon>Pentapetalae</taxon>
        <taxon>asterids</taxon>
        <taxon>campanulids</taxon>
        <taxon>Asterales</taxon>
        <taxon>Asteraceae</taxon>
        <taxon>Asteroideae</taxon>
        <taxon>Anthemideae</taxon>
        <taxon>Anthemidinae</taxon>
        <taxon>Tanacetum</taxon>
    </lineage>
</organism>
<feature type="region of interest" description="Disordered" evidence="1">
    <location>
        <begin position="82"/>
        <end position="105"/>
    </location>
</feature>